<dbReference type="Gene3D" id="2.60.40.10">
    <property type="entry name" value="Immunoglobulins"/>
    <property type="match status" value="2"/>
</dbReference>
<evidence type="ECO:0000256" key="3">
    <source>
        <dbReference type="ARBA" id="ARBA00008061"/>
    </source>
</evidence>
<dbReference type="InterPro" id="IPR013784">
    <property type="entry name" value="Carb-bd-like_fold"/>
</dbReference>
<dbReference type="GO" id="GO:2001070">
    <property type="term" value="F:starch binding"/>
    <property type="evidence" value="ECO:0007669"/>
    <property type="project" value="InterPro"/>
</dbReference>
<dbReference type="GO" id="GO:0043169">
    <property type="term" value="F:cation binding"/>
    <property type="evidence" value="ECO:0007669"/>
    <property type="project" value="InterPro"/>
</dbReference>
<evidence type="ECO:0000256" key="4">
    <source>
        <dbReference type="ARBA" id="ARBA00012595"/>
    </source>
</evidence>
<dbReference type="SMART" id="SM00642">
    <property type="entry name" value="Aamy"/>
    <property type="match status" value="1"/>
</dbReference>
<protein>
    <recommendedName>
        <fullName evidence="4 9">Alpha-amylase</fullName>
        <ecNumber evidence="4 9">3.2.1.1</ecNumber>
    </recommendedName>
</protein>
<dbReference type="SUPFAM" id="SSF49452">
    <property type="entry name" value="Starch-binding domain-like"/>
    <property type="match status" value="2"/>
</dbReference>
<dbReference type="InterPro" id="IPR006046">
    <property type="entry name" value="Alpha_amylase"/>
</dbReference>
<comment type="caution">
    <text evidence="12">The sequence shown here is derived from an EMBL/GenBank/DDBJ whole genome shotgun (WGS) entry which is preliminary data.</text>
</comment>
<dbReference type="InterPro" id="IPR002044">
    <property type="entry name" value="CBM20"/>
</dbReference>
<evidence type="ECO:0000256" key="7">
    <source>
        <dbReference type="ARBA" id="ARBA00023295"/>
    </source>
</evidence>
<organism evidence="12 13">
    <name type="scientific">Effrenium voratum</name>
    <dbReference type="NCBI Taxonomy" id="2562239"/>
    <lineage>
        <taxon>Eukaryota</taxon>
        <taxon>Sar</taxon>
        <taxon>Alveolata</taxon>
        <taxon>Dinophyceae</taxon>
        <taxon>Suessiales</taxon>
        <taxon>Symbiodiniaceae</taxon>
        <taxon>Effrenium</taxon>
    </lineage>
</organism>
<dbReference type="EC" id="3.2.1.1" evidence="4 9"/>
<dbReference type="InterPro" id="IPR006047">
    <property type="entry name" value="GH13_cat_dom"/>
</dbReference>
<dbReference type="Gene3D" id="3.20.20.80">
    <property type="entry name" value="Glycosidases"/>
    <property type="match status" value="1"/>
</dbReference>
<comment type="cofactor">
    <cofactor evidence="2">
        <name>Ca(2+)</name>
        <dbReference type="ChEBI" id="CHEBI:29108"/>
    </cofactor>
</comment>
<dbReference type="SMART" id="SM01065">
    <property type="entry name" value="CBM_2"/>
    <property type="match status" value="2"/>
</dbReference>
<proteinExistence type="inferred from homology"/>
<comment type="similarity">
    <text evidence="3 8">Belongs to the glycosyl hydrolase 13 family.</text>
</comment>
<feature type="domain" description="CBM20" evidence="11">
    <location>
        <begin position="1"/>
        <end position="99"/>
    </location>
</feature>
<evidence type="ECO:0000256" key="8">
    <source>
        <dbReference type="RuleBase" id="RU003615"/>
    </source>
</evidence>
<dbReference type="SUPFAM" id="SSF51445">
    <property type="entry name" value="(Trans)glycosidases"/>
    <property type="match status" value="1"/>
</dbReference>
<evidence type="ECO:0000256" key="2">
    <source>
        <dbReference type="ARBA" id="ARBA00001913"/>
    </source>
</evidence>
<evidence type="ECO:0000256" key="5">
    <source>
        <dbReference type="ARBA" id="ARBA00022801"/>
    </source>
</evidence>
<dbReference type="InterPro" id="IPR017853">
    <property type="entry name" value="GH"/>
</dbReference>
<evidence type="ECO:0000313" key="13">
    <source>
        <dbReference type="Proteomes" id="UP001178507"/>
    </source>
</evidence>
<dbReference type="Proteomes" id="UP001178507">
    <property type="component" value="Unassembled WGS sequence"/>
</dbReference>
<accession>A0AA36J1Z5</accession>
<dbReference type="PANTHER" id="PTHR43447">
    <property type="entry name" value="ALPHA-AMYLASE"/>
    <property type="match status" value="1"/>
</dbReference>
<keyword evidence="5 9" id="KW-0378">Hydrolase</keyword>
<comment type="catalytic activity">
    <reaction evidence="1 9">
        <text>Endohydrolysis of (1-&gt;4)-alpha-D-glucosidic linkages in polysaccharides containing three or more (1-&gt;4)-alpha-linked D-glucose units.</text>
        <dbReference type="EC" id="3.2.1.1"/>
    </reaction>
</comment>
<dbReference type="InterPro" id="IPR013783">
    <property type="entry name" value="Ig-like_fold"/>
</dbReference>
<evidence type="ECO:0000256" key="6">
    <source>
        <dbReference type="ARBA" id="ARBA00023277"/>
    </source>
</evidence>
<reference evidence="12" key="1">
    <citation type="submission" date="2023-08" db="EMBL/GenBank/DDBJ databases">
        <authorList>
            <person name="Chen Y."/>
            <person name="Shah S."/>
            <person name="Dougan E. K."/>
            <person name="Thang M."/>
            <person name="Chan C."/>
        </authorList>
    </citation>
    <scope>NUCLEOTIDE SEQUENCE</scope>
</reference>
<keyword evidence="7 9" id="KW-0326">Glycosidase</keyword>
<dbReference type="PRINTS" id="PR00110">
    <property type="entry name" value="ALPHAAMYLASE"/>
</dbReference>
<dbReference type="EMBL" id="CAUJNA010003272">
    <property type="protein sequence ID" value="CAJ1397634.1"/>
    <property type="molecule type" value="Genomic_DNA"/>
</dbReference>
<evidence type="ECO:0000256" key="9">
    <source>
        <dbReference type="RuleBase" id="RU361134"/>
    </source>
</evidence>
<dbReference type="Pfam" id="PF00128">
    <property type="entry name" value="Alpha-amylase"/>
    <property type="match status" value="1"/>
</dbReference>
<evidence type="ECO:0000259" key="11">
    <source>
        <dbReference type="SMART" id="SM01065"/>
    </source>
</evidence>
<name>A0AA36J1Z5_9DINO</name>
<evidence type="ECO:0000259" key="10">
    <source>
        <dbReference type="SMART" id="SM00642"/>
    </source>
</evidence>
<dbReference type="AlphaFoldDB" id="A0AA36J1Z5"/>
<keyword evidence="6 9" id="KW-0119">Carbohydrate metabolism</keyword>
<dbReference type="GO" id="GO:0004556">
    <property type="term" value="F:alpha-amylase activity"/>
    <property type="evidence" value="ECO:0007669"/>
    <property type="project" value="UniProtKB-UniRule"/>
</dbReference>
<feature type="domain" description="Glycosyl hydrolase family 13 catalytic" evidence="10">
    <location>
        <begin position="368"/>
        <end position="719"/>
    </location>
</feature>
<keyword evidence="13" id="KW-1185">Reference proteome</keyword>
<dbReference type="GO" id="GO:0005975">
    <property type="term" value="P:carbohydrate metabolic process"/>
    <property type="evidence" value="ECO:0007669"/>
    <property type="project" value="InterPro"/>
</dbReference>
<dbReference type="Pfam" id="PF00686">
    <property type="entry name" value="CBM_20"/>
    <property type="match status" value="1"/>
</dbReference>
<sequence length="809" mass="87151">MVLLRLEVSSASRAAKAGQTPGAACCVVGAAGNLGGWDPKCAPELAPSGPLCWQGDVDAAGEEFKICIYNSSTHDYTWEEQGPLHRLPMSGSLRATFEDAGSDVADAAKPAAAAKPEAARSWRVVGGGDKGGIVVRSGVGLSSPEAAERLATGAVLQELQRVEERLQFRKVSGEGPEEGWVSLRLKGKDLVVPADAASASAATESPTGCVLRVRVPQSSARAAEVGRKEGAVCTLVGEGPALGGWDPKRAPKLRRRSEEEGATIWEGSLDGLEVSAGQQFKVCILHEPSSSYVWEEAGPMHHWPSASETQEFEAGVSHGGGGGGGLLPWPPSATAPAPAPATAVRLEAGIDRWIPWGGSACGSLKAPRSIFHAFHWAYALVTERLADIAALGFDGVQLSPAQKSKSGHEWWARYQPQDYLKIEGLGSFEELKGLCAKAKELRLLVLGDVVFNHMIVVASGHEWKAAQKSPERLKELQRRLVSHTAMELEDFQWPWFDMSGEHWDNENRFEGWGNGEWSELRYCKKVVDVQQKHLQLLLDAGVRGIRFDAVKHIRPKHVEEHLQHLQPHEVFSYGEVLSVDAAMHQEYMEPLKLPSTDFPLAVFLYRALSEGVKAADEGVLGACSKVGLAAAPPKAAAKPAESAALSADSVRFARNHDTVMNPGLYYGLNHSAGGRSALVWLWLLSVHDGCVLVFAEDLQKAGPLLCRGLRFRRDMASASSSEVCLRFSDEKTAPKLLLVILRNPSGELLGLAAVNLSKSALEVPCLPVRGELSDESGRRLRLEDQCLKDETGQVTTIVIPGADAAFLRL</sequence>
<feature type="domain" description="CBM20" evidence="11">
    <location>
        <begin position="217"/>
        <end position="311"/>
    </location>
</feature>
<gene>
    <name evidence="12" type="ORF">EVOR1521_LOCUS21606</name>
</gene>
<evidence type="ECO:0000313" key="12">
    <source>
        <dbReference type="EMBL" id="CAJ1397634.1"/>
    </source>
</evidence>
<evidence type="ECO:0000256" key="1">
    <source>
        <dbReference type="ARBA" id="ARBA00000548"/>
    </source>
</evidence>